<dbReference type="Proteomes" id="UP000199155">
    <property type="component" value="Unassembled WGS sequence"/>
</dbReference>
<dbReference type="STRING" id="417292.SAMN05421806_103282"/>
<organism evidence="4 5">
    <name type="scientific">Streptomyces indicus</name>
    <dbReference type="NCBI Taxonomy" id="417292"/>
    <lineage>
        <taxon>Bacteria</taxon>
        <taxon>Bacillati</taxon>
        <taxon>Actinomycetota</taxon>
        <taxon>Actinomycetes</taxon>
        <taxon>Kitasatosporales</taxon>
        <taxon>Streptomycetaceae</taxon>
        <taxon>Streptomyces</taxon>
    </lineage>
</organism>
<feature type="transmembrane region" description="Helical" evidence="2">
    <location>
        <begin position="104"/>
        <end position="125"/>
    </location>
</feature>
<keyword evidence="2" id="KW-0472">Membrane</keyword>
<reference evidence="4 5" key="1">
    <citation type="submission" date="2016-10" db="EMBL/GenBank/DDBJ databases">
        <authorList>
            <person name="de Groot N.N."/>
        </authorList>
    </citation>
    <scope>NUCLEOTIDE SEQUENCE [LARGE SCALE GENOMIC DNA]</scope>
    <source>
        <strain evidence="4 5">CGMCC 4.5727</strain>
    </source>
</reference>
<feature type="region of interest" description="Disordered" evidence="1">
    <location>
        <begin position="125"/>
        <end position="166"/>
    </location>
</feature>
<evidence type="ECO:0000256" key="1">
    <source>
        <dbReference type="SAM" id="MobiDB-lite"/>
    </source>
</evidence>
<feature type="compositionally biased region" description="Gly residues" evidence="1">
    <location>
        <begin position="79"/>
        <end position="99"/>
    </location>
</feature>
<evidence type="ECO:0000313" key="4">
    <source>
        <dbReference type="EMBL" id="SDJ91423.1"/>
    </source>
</evidence>
<feature type="compositionally biased region" description="Low complexity" evidence="1">
    <location>
        <begin position="146"/>
        <end position="161"/>
    </location>
</feature>
<evidence type="ECO:0000256" key="2">
    <source>
        <dbReference type="SAM" id="Phobius"/>
    </source>
</evidence>
<gene>
    <name evidence="4" type="ORF">SAMN05421806_103282</name>
</gene>
<feature type="region of interest" description="Disordered" evidence="1">
    <location>
        <begin position="1"/>
        <end position="22"/>
    </location>
</feature>
<feature type="compositionally biased region" description="Low complexity" evidence="1">
    <location>
        <begin position="36"/>
        <end position="78"/>
    </location>
</feature>
<keyword evidence="2" id="KW-0812">Transmembrane</keyword>
<dbReference type="InterPro" id="IPR018929">
    <property type="entry name" value="DUF2510"/>
</dbReference>
<dbReference type="AlphaFoldDB" id="A0A1G8XLR5"/>
<dbReference type="RefSeq" id="WP_107407006.1">
    <property type="nucleotide sequence ID" value="NZ_FNFF01000003.1"/>
</dbReference>
<accession>A0A1G8XLR5</accession>
<keyword evidence="5" id="KW-1185">Reference proteome</keyword>
<feature type="region of interest" description="Disordered" evidence="1">
    <location>
        <begin position="36"/>
        <end position="99"/>
    </location>
</feature>
<sequence>MSMPPTPAGWYQDPEAPSHERWWDGTAWTPHLRIAQGQGLDPGQGQQAGQSGQFGHPGQFGQPGQSGQFGQPGEFGQSGATGGFGPPGSAGSGGPGGTGGRAKVVALAAAGVVLVASIVTGVVVLGKDDKPDPGAATRTSPTAEATSPQETPEQSESSAPAGDPKVLEDQLNGITLPIPDGWEKPQHTVEKAVTMTTEGTYDCPGDAGFCHHGRVTSRTAAAGAGTDPETVAKSDIPEAAKRFYDRDVVDRRPYNGIASHSELKAERVVVAGSTGYLVRWRVRTEAGAGGYVQSVVFPKPGSESLVVVRFAFDAVEGPPLALMDEITDGIRRIGDQGGTDGGVGSTIAP</sequence>
<dbReference type="OrthoDB" id="4463773at2"/>
<keyword evidence="2" id="KW-1133">Transmembrane helix</keyword>
<feature type="domain" description="DUF2510" evidence="3">
    <location>
        <begin position="8"/>
        <end position="36"/>
    </location>
</feature>
<name>A0A1G8XLR5_9ACTN</name>
<proteinExistence type="predicted"/>
<evidence type="ECO:0000259" key="3">
    <source>
        <dbReference type="Pfam" id="PF10708"/>
    </source>
</evidence>
<dbReference type="Pfam" id="PF10708">
    <property type="entry name" value="DUF2510"/>
    <property type="match status" value="1"/>
</dbReference>
<dbReference type="EMBL" id="FNFF01000003">
    <property type="protein sequence ID" value="SDJ91423.1"/>
    <property type="molecule type" value="Genomic_DNA"/>
</dbReference>
<protein>
    <recommendedName>
        <fullName evidence="3">DUF2510 domain-containing protein</fullName>
    </recommendedName>
</protein>
<evidence type="ECO:0000313" key="5">
    <source>
        <dbReference type="Proteomes" id="UP000199155"/>
    </source>
</evidence>